<dbReference type="InterPro" id="IPR003607">
    <property type="entry name" value="HD/PDEase_dom"/>
</dbReference>
<proteinExistence type="predicted"/>
<dbReference type="CDD" id="cd00077">
    <property type="entry name" value="HDc"/>
    <property type="match status" value="1"/>
</dbReference>
<organism evidence="3 4">
    <name type="scientific">Azospira inquinata</name>
    <dbReference type="NCBI Taxonomy" id="2785627"/>
    <lineage>
        <taxon>Bacteria</taxon>
        <taxon>Pseudomonadati</taxon>
        <taxon>Pseudomonadota</taxon>
        <taxon>Betaproteobacteria</taxon>
        <taxon>Rhodocyclales</taxon>
        <taxon>Rhodocyclaceae</taxon>
        <taxon>Azospira</taxon>
    </lineage>
</organism>
<accession>A0A975SPB1</accession>
<dbReference type="SMART" id="SM00471">
    <property type="entry name" value="HDc"/>
    <property type="match status" value="1"/>
</dbReference>
<gene>
    <name evidence="3" type="ORF">Azoinq_02410</name>
</gene>
<protein>
    <submittedName>
        <fullName evidence="3">HD domain-containing protein</fullName>
    </submittedName>
</protein>
<dbReference type="Pfam" id="PF13185">
    <property type="entry name" value="GAF_2"/>
    <property type="match status" value="1"/>
</dbReference>
<feature type="domain" description="HD" evidence="1">
    <location>
        <begin position="203"/>
        <end position="338"/>
    </location>
</feature>
<reference evidence="3" key="1">
    <citation type="submission" date="2020-11" db="EMBL/GenBank/DDBJ databases">
        <title>Azospira inquinata sp. nov.</title>
        <authorList>
            <person name="Moe W.M."/>
            <person name="Mikes M.C."/>
        </authorList>
    </citation>
    <scope>NUCLEOTIDE SEQUENCE</scope>
    <source>
        <strain evidence="3">Azo-3</strain>
    </source>
</reference>
<name>A0A975SPB1_9RHOO</name>
<feature type="domain" description="HD-GYP" evidence="2">
    <location>
        <begin position="181"/>
        <end position="389"/>
    </location>
</feature>
<dbReference type="GO" id="GO:0008081">
    <property type="term" value="F:phosphoric diester hydrolase activity"/>
    <property type="evidence" value="ECO:0007669"/>
    <property type="project" value="UniProtKB-ARBA"/>
</dbReference>
<dbReference type="InterPro" id="IPR052020">
    <property type="entry name" value="Cyclic_di-GMP/3'3'-cGAMP_PDE"/>
</dbReference>
<evidence type="ECO:0000259" key="2">
    <source>
        <dbReference type="PROSITE" id="PS51832"/>
    </source>
</evidence>
<dbReference type="InterPro" id="IPR006674">
    <property type="entry name" value="HD_domain"/>
</dbReference>
<evidence type="ECO:0000313" key="3">
    <source>
        <dbReference type="EMBL" id="QWT49490.1"/>
    </source>
</evidence>
<evidence type="ECO:0000259" key="1">
    <source>
        <dbReference type="PROSITE" id="PS51831"/>
    </source>
</evidence>
<dbReference type="PROSITE" id="PS51831">
    <property type="entry name" value="HD"/>
    <property type="match status" value="1"/>
</dbReference>
<dbReference type="AlphaFoldDB" id="A0A975SPB1"/>
<dbReference type="Pfam" id="PF13487">
    <property type="entry name" value="HD_5"/>
    <property type="match status" value="1"/>
</dbReference>
<dbReference type="PANTHER" id="PTHR45228">
    <property type="entry name" value="CYCLIC DI-GMP PHOSPHODIESTERASE TM_0186-RELATED"/>
    <property type="match status" value="1"/>
</dbReference>
<dbReference type="Proteomes" id="UP000683428">
    <property type="component" value="Chromosome"/>
</dbReference>
<evidence type="ECO:0000313" key="4">
    <source>
        <dbReference type="Proteomes" id="UP000683428"/>
    </source>
</evidence>
<sequence length="393" mass="43742">MDWDKSFGLLGQDKVLPNTVFRRDKLAFLHASQPLPDKLQELHRYARERLPDLDRVAVVTYDPRTDLLKTFLHASGGADPLSFYASPLAQSQSLSSIAQGGHPRLVNDIAAANWRSREHSRRISGQGYGTSYTLPMIYNGELFGFIFFNSRQTFAFKEKDLDFLDEVGHQLSLVVINELVCLRTLGAGVRTMAQIAQHRDFETGLHLERMAHYSHLIARLLGAAQGLDDSFVEYVFLFAPLHDLGKVAVPDALLQKPGKLTREEFRVIQEHPVHGAEMVDAMLANFGLSGLPQAAMLRHIVRHHHEALDGSGYPDRLAGTEIPLEARIVAVADVFDALTSRRPYKEAWSNGEALAVMTGEMGAKLDQDCVAVLVDHPDLVTAIQNRFQEDSLG</sequence>
<keyword evidence="4" id="KW-1185">Reference proteome</keyword>
<dbReference type="EMBL" id="CP064782">
    <property type="protein sequence ID" value="QWT49490.1"/>
    <property type="molecule type" value="Genomic_DNA"/>
</dbReference>
<dbReference type="PANTHER" id="PTHR45228:SF1">
    <property type="entry name" value="CYCLIC DI-GMP PHOSPHODIESTERASE TM_0186"/>
    <property type="match status" value="1"/>
</dbReference>
<dbReference type="RefSeq" id="WP_216126879.1">
    <property type="nucleotide sequence ID" value="NZ_CP064782.1"/>
</dbReference>
<dbReference type="InterPro" id="IPR037522">
    <property type="entry name" value="HD_GYP_dom"/>
</dbReference>
<dbReference type="InterPro" id="IPR003018">
    <property type="entry name" value="GAF"/>
</dbReference>
<dbReference type="KEGG" id="aiq:Azoinq_02410"/>
<dbReference type="PROSITE" id="PS51832">
    <property type="entry name" value="HD_GYP"/>
    <property type="match status" value="1"/>
</dbReference>